<dbReference type="InterPro" id="IPR037522">
    <property type="entry name" value="HD_GYP_dom"/>
</dbReference>
<name>A0A9D1JNJ9_9BACT</name>
<proteinExistence type="predicted"/>
<dbReference type="PANTHER" id="PTHR43155">
    <property type="entry name" value="CYCLIC DI-GMP PHOSPHODIESTERASE PA4108-RELATED"/>
    <property type="match status" value="1"/>
</dbReference>
<protein>
    <submittedName>
        <fullName evidence="2">HD domain-containing protein</fullName>
    </submittedName>
</protein>
<dbReference type="PANTHER" id="PTHR43155:SF2">
    <property type="entry name" value="CYCLIC DI-GMP PHOSPHODIESTERASE PA4108"/>
    <property type="match status" value="1"/>
</dbReference>
<dbReference type="CDD" id="cd00077">
    <property type="entry name" value="HDc"/>
    <property type="match status" value="1"/>
</dbReference>
<dbReference type="Proteomes" id="UP000823928">
    <property type="component" value="Unassembled WGS sequence"/>
</dbReference>
<accession>A0A9D1JNJ9</accession>
<dbReference type="PROSITE" id="PS51832">
    <property type="entry name" value="HD_GYP"/>
    <property type="match status" value="1"/>
</dbReference>
<comment type="caution">
    <text evidence="2">The sequence shown here is derived from an EMBL/GenBank/DDBJ whole genome shotgun (WGS) entry which is preliminary data.</text>
</comment>
<dbReference type="InterPro" id="IPR006675">
    <property type="entry name" value="HDIG_dom"/>
</dbReference>
<gene>
    <name evidence="2" type="ORF">IAC10_06710</name>
</gene>
<sequence>MGIEILKPFNTGGISANRIINYPKPAVSFNGTLTSDRFESDSVNRYTSEFYLRKAIQSNPKIAKILEEVDIPVKLHMEQLNTLLQNHASDTKRIAIGITENLPFSLQNKVNIKAVSDAAYLHDVGKALIPPEILNKNGKLDAAETEIMHRHSILGYELLKDSNIDKTTLHLIKNHHQNAKKTGYPFADKNFNADLNLQIVTMADKFSALTEKRPYKEAMDTTRALTIIYKDVKDGKLHPFIFKALVNFVNKQELQPQKTI</sequence>
<feature type="domain" description="HD-GYP" evidence="1">
    <location>
        <begin position="62"/>
        <end position="260"/>
    </location>
</feature>
<dbReference type="Gene3D" id="1.10.3210.10">
    <property type="entry name" value="Hypothetical protein af1432"/>
    <property type="match status" value="1"/>
</dbReference>
<evidence type="ECO:0000313" key="3">
    <source>
        <dbReference type="Proteomes" id="UP000823928"/>
    </source>
</evidence>
<dbReference type="Pfam" id="PF13487">
    <property type="entry name" value="HD_5"/>
    <property type="match status" value="1"/>
</dbReference>
<evidence type="ECO:0000313" key="2">
    <source>
        <dbReference type="EMBL" id="HIS36305.1"/>
    </source>
</evidence>
<dbReference type="EMBL" id="DVIU01000135">
    <property type="protein sequence ID" value="HIS36305.1"/>
    <property type="molecule type" value="Genomic_DNA"/>
</dbReference>
<dbReference type="InterPro" id="IPR003607">
    <property type="entry name" value="HD/PDEase_dom"/>
</dbReference>
<reference evidence="2" key="1">
    <citation type="submission" date="2020-10" db="EMBL/GenBank/DDBJ databases">
        <authorList>
            <person name="Gilroy R."/>
        </authorList>
    </citation>
    <scope>NUCLEOTIDE SEQUENCE</scope>
    <source>
        <strain evidence="2">6276</strain>
    </source>
</reference>
<evidence type="ECO:0000259" key="1">
    <source>
        <dbReference type="PROSITE" id="PS51832"/>
    </source>
</evidence>
<dbReference type="SUPFAM" id="SSF109604">
    <property type="entry name" value="HD-domain/PDEase-like"/>
    <property type="match status" value="1"/>
</dbReference>
<reference evidence="2" key="2">
    <citation type="journal article" date="2021" name="PeerJ">
        <title>Extensive microbial diversity within the chicken gut microbiome revealed by metagenomics and culture.</title>
        <authorList>
            <person name="Gilroy R."/>
            <person name="Ravi A."/>
            <person name="Getino M."/>
            <person name="Pursley I."/>
            <person name="Horton D.L."/>
            <person name="Alikhan N.F."/>
            <person name="Baker D."/>
            <person name="Gharbi K."/>
            <person name="Hall N."/>
            <person name="Watson M."/>
            <person name="Adriaenssens E.M."/>
            <person name="Foster-Nyarko E."/>
            <person name="Jarju S."/>
            <person name="Secka A."/>
            <person name="Antonio M."/>
            <person name="Oren A."/>
            <person name="Chaudhuri R.R."/>
            <person name="La Ragione R."/>
            <person name="Hildebrand F."/>
            <person name="Pallen M.J."/>
        </authorList>
    </citation>
    <scope>NUCLEOTIDE SEQUENCE</scope>
    <source>
        <strain evidence="2">6276</strain>
    </source>
</reference>
<dbReference type="NCBIfam" id="TIGR00277">
    <property type="entry name" value="HDIG"/>
    <property type="match status" value="1"/>
</dbReference>
<dbReference type="AlphaFoldDB" id="A0A9D1JNJ9"/>
<organism evidence="2 3">
    <name type="scientific">Candidatus Scatousia excrementigallinarum</name>
    <dbReference type="NCBI Taxonomy" id="2840935"/>
    <lineage>
        <taxon>Bacteria</taxon>
        <taxon>Candidatus Scatousia</taxon>
    </lineage>
</organism>